<dbReference type="PROSITE" id="PS50862">
    <property type="entry name" value="AA_TRNA_LIGASE_II"/>
    <property type="match status" value="1"/>
</dbReference>
<name>A0A1N6LXQ1_BABMR</name>
<keyword evidence="9" id="KW-0460">Magnesium</keyword>
<comment type="similarity">
    <text evidence="2">Belongs to the class-II aminoacyl-tRNA synthetase family. Phe-tRNA synthetase alpha subunit type 2 subfamily.</text>
</comment>
<dbReference type="Gene3D" id="1.10.10.2320">
    <property type="match status" value="1"/>
</dbReference>
<feature type="domain" description="Aminoacyl-transfer RNA synthetases class-II family profile" evidence="12">
    <location>
        <begin position="361"/>
        <end position="499"/>
    </location>
</feature>
<evidence type="ECO:0000256" key="11">
    <source>
        <dbReference type="ARBA" id="ARBA00023146"/>
    </source>
</evidence>
<dbReference type="NCBIfam" id="TIGR00468">
    <property type="entry name" value="pheS"/>
    <property type="match status" value="1"/>
</dbReference>
<proteinExistence type="inferred from homology"/>
<evidence type="ECO:0000256" key="9">
    <source>
        <dbReference type="ARBA" id="ARBA00022842"/>
    </source>
</evidence>
<dbReference type="OrthoDB" id="238316at2759"/>
<organism evidence="13 14">
    <name type="scientific">Babesia microti (strain RI)</name>
    <dbReference type="NCBI Taxonomy" id="1133968"/>
    <lineage>
        <taxon>Eukaryota</taxon>
        <taxon>Sar</taxon>
        <taxon>Alveolata</taxon>
        <taxon>Apicomplexa</taxon>
        <taxon>Aconoidasida</taxon>
        <taxon>Piroplasmida</taxon>
        <taxon>Babesiidae</taxon>
        <taxon>Babesia</taxon>
    </lineage>
</organism>
<dbReference type="GeneID" id="24425908"/>
<dbReference type="GO" id="GO:0009328">
    <property type="term" value="C:phenylalanine-tRNA ligase complex"/>
    <property type="evidence" value="ECO:0007669"/>
    <property type="project" value="TreeGrafter"/>
</dbReference>
<dbReference type="KEGG" id="bmic:BmR1_04g06320"/>
<evidence type="ECO:0000256" key="6">
    <source>
        <dbReference type="ARBA" id="ARBA00022723"/>
    </source>
</evidence>
<evidence type="ECO:0000256" key="8">
    <source>
        <dbReference type="ARBA" id="ARBA00022840"/>
    </source>
</evidence>
<keyword evidence="8" id="KW-0067">ATP-binding</keyword>
<dbReference type="Gene3D" id="1.10.10.2330">
    <property type="match status" value="1"/>
</dbReference>
<dbReference type="EMBL" id="LN871599">
    <property type="protein sequence ID" value="SIO73644.1"/>
    <property type="molecule type" value="Genomic_DNA"/>
</dbReference>
<dbReference type="GO" id="GO:0006432">
    <property type="term" value="P:phenylalanyl-tRNA aminoacylation"/>
    <property type="evidence" value="ECO:0007669"/>
    <property type="project" value="InterPro"/>
</dbReference>
<dbReference type="GO" id="GO:0004826">
    <property type="term" value="F:phenylalanine-tRNA ligase activity"/>
    <property type="evidence" value="ECO:0007669"/>
    <property type="project" value="UniProtKB-EC"/>
</dbReference>
<dbReference type="Gene3D" id="3.30.1370.240">
    <property type="match status" value="1"/>
</dbReference>
<dbReference type="GO" id="GO:0000049">
    <property type="term" value="F:tRNA binding"/>
    <property type="evidence" value="ECO:0007669"/>
    <property type="project" value="InterPro"/>
</dbReference>
<dbReference type="EC" id="6.1.1.20" evidence="3"/>
<dbReference type="PANTHER" id="PTHR11538">
    <property type="entry name" value="PHENYLALANYL-TRNA SYNTHETASE"/>
    <property type="match status" value="1"/>
</dbReference>
<evidence type="ECO:0000259" key="12">
    <source>
        <dbReference type="PROSITE" id="PS50862"/>
    </source>
</evidence>
<dbReference type="GO" id="GO:0005524">
    <property type="term" value="F:ATP binding"/>
    <property type="evidence" value="ECO:0007669"/>
    <property type="project" value="UniProtKB-KW"/>
</dbReference>
<dbReference type="AlphaFoldDB" id="A0A1N6LXQ1"/>
<keyword evidence="4" id="KW-0963">Cytoplasm</keyword>
<evidence type="ECO:0000256" key="7">
    <source>
        <dbReference type="ARBA" id="ARBA00022741"/>
    </source>
</evidence>
<dbReference type="GO" id="GO:0046872">
    <property type="term" value="F:metal ion binding"/>
    <property type="evidence" value="ECO:0007669"/>
    <property type="project" value="UniProtKB-KW"/>
</dbReference>
<evidence type="ECO:0000256" key="3">
    <source>
        <dbReference type="ARBA" id="ARBA00012814"/>
    </source>
</evidence>
<keyword evidence="14" id="KW-1185">Reference proteome</keyword>
<dbReference type="InterPro" id="IPR004529">
    <property type="entry name" value="Phe-tRNA-synth_IIc_asu"/>
</dbReference>
<dbReference type="InterPro" id="IPR045864">
    <property type="entry name" value="aa-tRNA-synth_II/BPL/LPL"/>
</dbReference>
<evidence type="ECO:0000313" key="13">
    <source>
        <dbReference type="EMBL" id="SIO73644.1"/>
    </source>
</evidence>
<reference evidence="13 14" key="1">
    <citation type="journal article" date="2012" name="Nucleic Acids Res.">
        <title>Sequencing of the smallest Apicomplexan genome from the human pathogen Babesia microti.</title>
        <authorList>
            <person name="Cornillot E."/>
            <person name="Hadj-Kaddour K."/>
            <person name="Dassouli A."/>
            <person name="Noel B."/>
            <person name="Ranwez V."/>
            <person name="Vacherie B."/>
            <person name="Augagneur Y."/>
            <person name="Bres V."/>
            <person name="Duclos A."/>
            <person name="Randazzo S."/>
            <person name="Carcy B."/>
            <person name="Debierre-Grockiego F."/>
            <person name="Delbecq S."/>
            <person name="Moubri-Menage K."/>
            <person name="Shams-Eldin H."/>
            <person name="Usmani-Brown S."/>
            <person name="Bringaud F."/>
            <person name="Wincker P."/>
            <person name="Vivares C.P."/>
            <person name="Schwarz R.T."/>
            <person name="Schetters T.P."/>
            <person name="Krause P.J."/>
            <person name="Gorenflot A."/>
            <person name="Berry V."/>
            <person name="Barbe V."/>
            <person name="Ben Mamoun C."/>
        </authorList>
    </citation>
    <scope>NUCLEOTIDE SEQUENCE [LARGE SCALE GENOMIC DNA]</scope>
    <source>
        <strain evidence="13 14">RI</strain>
    </source>
</reference>
<reference evidence="13 14" key="2">
    <citation type="journal article" date="2013" name="PLoS ONE">
        <title>Whole genome mapping and re-organization of the nuclear and mitochondrial genomes of Babesia microti isolates.</title>
        <authorList>
            <person name="Cornillot E."/>
            <person name="Dassouli A."/>
            <person name="Garg A."/>
            <person name="Pachikara N."/>
            <person name="Randazzo S."/>
            <person name="Depoix D."/>
            <person name="Carcy B."/>
            <person name="Delbecq S."/>
            <person name="Frutos R."/>
            <person name="Silva J.C."/>
            <person name="Sutton R."/>
            <person name="Krause P.J."/>
            <person name="Mamoun C.B."/>
        </authorList>
    </citation>
    <scope>NUCLEOTIDE SEQUENCE [LARGE SCALE GENOMIC DNA]</scope>
    <source>
        <strain evidence="13 14">RI</strain>
    </source>
</reference>
<dbReference type="Gene3D" id="3.30.930.10">
    <property type="entry name" value="Bira Bifunctional Protein, Domain 2"/>
    <property type="match status" value="1"/>
</dbReference>
<keyword evidence="6" id="KW-0479">Metal-binding</keyword>
<keyword evidence="11" id="KW-0030">Aminoacyl-tRNA synthetase</keyword>
<keyword evidence="5 13" id="KW-0436">Ligase</keyword>
<gene>
    <name evidence="13" type="ORF">BmR1_04g06320</name>
</gene>
<protein>
    <recommendedName>
        <fullName evidence="3">phenylalanine--tRNA ligase</fullName>
        <ecNumber evidence="3">6.1.1.20</ecNumber>
    </recommendedName>
</protein>
<dbReference type="PANTHER" id="PTHR11538:SF40">
    <property type="entry name" value="PHENYLALANINE--TRNA LIGASE ALPHA SUBUNIT"/>
    <property type="match status" value="1"/>
</dbReference>
<evidence type="ECO:0000256" key="2">
    <source>
        <dbReference type="ARBA" id="ARBA00006703"/>
    </source>
</evidence>
<evidence type="ECO:0000256" key="10">
    <source>
        <dbReference type="ARBA" id="ARBA00022917"/>
    </source>
</evidence>
<dbReference type="Pfam" id="PF01409">
    <property type="entry name" value="tRNA-synt_2d"/>
    <property type="match status" value="1"/>
</dbReference>
<dbReference type="Proteomes" id="UP000002899">
    <property type="component" value="Chromosome IV"/>
</dbReference>
<evidence type="ECO:0000256" key="5">
    <source>
        <dbReference type="ARBA" id="ARBA00022598"/>
    </source>
</evidence>
<dbReference type="VEuPathDB" id="PiroplasmaDB:BmR1_04g06320"/>
<evidence type="ECO:0000256" key="4">
    <source>
        <dbReference type="ARBA" id="ARBA00022490"/>
    </source>
</evidence>
<dbReference type="InterPro" id="IPR002319">
    <property type="entry name" value="Phenylalanyl-tRNA_Synthase"/>
</dbReference>
<dbReference type="RefSeq" id="XP_021337722.1">
    <property type="nucleotide sequence ID" value="XM_021482498.1"/>
</dbReference>
<reference evidence="13 14" key="3">
    <citation type="journal article" date="2016" name="Sci. Rep.">
        <title>Genome-wide diversity and gene expression profiling of Babesia microti isolates identify polymorphic genes that mediate host-pathogen interactions.</title>
        <authorList>
            <person name="Silva J.C."/>
            <person name="Cornillot E."/>
            <person name="McCracken C."/>
            <person name="Usmani-Brown S."/>
            <person name="Dwivedi A."/>
            <person name="Ifeonu O.O."/>
            <person name="Crabtree J."/>
            <person name="Gotia H.T."/>
            <person name="Virji A.Z."/>
            <person name="Reynes C."/>
            <person name="Colinge J."/>
            <person name="Kumar V."/>
            <person name="Lawres L."/>
            <person name="Pazzi J.E."/>
            <person name="Pablo J.V."/>
            <person name="Hung C."/>
            <person name="Brancato J."/>
            <person name="Kumari P."/>
            <person name="Orvis J."/>
            <person name="Tretina K."/>
            <person name="Chibucos M."/>
            <person name="Ott S."/>
            <person name="Sadzewicz L."/>
            <person name="Sengamalay N."/>
            <person name="Shetty A.C."/>
            <person name="Su Q."/>
            <person name="Tallon L."/>
            <person name="Fraser C.M."/>
            <person name="Frutos R."/>
            <person name="Molina D.M."/>
            <person name="Krause P.J."/>
            <person name="Ben Mamoun C."/>
        </authorList>
    </citation>
    <scope>NUCLEOTIDE SEQUENCE [LARGE SCALE GENOMIC DNA]</scope>
    <source>
        <strain evidence="13 14">RI</strain>
    </source>
</reference>
<keyword evidence="7" id="KW-0547">Nucleotide-binding</keyword>
<dbReference type="SUPFAM" id="SSF55681">
    <property type="entry name" value="Class II aaRS and biotin synthetases"/>
    <property type="match status" value="1"/>
</dbReference>
<dbReference type="GO" id="GO:0005829">
    <property type="term" value="C:cytosol"/>
    <property type="evidence" value="ECO:0007669"/>
    <property type="project" value="TreeGrafter"/>
</dbReference>
<dbReference type="CDD" id="cd00496">
    <property type="entry name" value="PheRS_alpha_core"/>
    <property type="match status" value="1"/>
</dbReference>
<evidence type="ECO:0000256" key="1">
    <source>
        <dbReference type="ARBA" id="ARBA00004496"/>
    </source>
</evidence>
<dbReference type="InterPro" id="IPR006195">
    <property type="entry name" value="aa-tRNA-synth_II"/>
</dbReference>
<accession>A0A1N6LXQ1</accession>
<sequence length="499" mass="57382">MEDELPTFLENLKSLFSKSVSKNISSLDLPGEHEQNIRYLRTLSVTYHVNIENQSKLVYKLSLEGEGYFLNGSPEFQLYKQVISSPKGIAVNVAKEDHKIGLSQALKLSLVKIDDGLVVSNAECELKDSTQSLLGIVKDFGFDNDKLISILKEHGESERAINDLKRRKLIEQQKISYLLVRPGKNINVKLKKQITDITADMLAKGTWMEYEIKPYNYYSSGKRMLMGQIHPISKCIEEFSYILTCMGFEELPPSCYVTSSFWSFDALYMPQQHPSRDQQDTFFTKDPCRSKPESVPKDYLENVKKVHGNGKDFGSTGWRYQWDIKESEKLIMRTHLTSGTSRLLKKMAEEIKQGLPIIEKRYFIIEKVFRNESIDSTHLAEFHQMEGIVFGENQSLSHLIGILDMFYKKIGLTEIKYKPAYNPYTEPSMEIFGFHPKLNKWIEVGNSGIFRPEMLLPMGLPSNVMVLGWGLSIERPTMIKYDIHNIRDLVGYYNSNSLI</sequence>
<evidence type="ECO:0000313" key="14">
    <source>
        <dbReference type="Proteomes" id="UP000002899"/>
    </source>
</evidence>
<dbReference type="NCBIfam" id="NF003210">
    <property type="entry name" value="PRK04172.1"/>
    <property type="match status" value="1"/>
</dbReference>
<keyword evidence="10" id="KW-0648">Protein biosynthesis</keyword>
<comment type="subcellular location">
    <subcellularLocation>
        <location evidence="1">Cytoplasm</location>
    </subcellularLocation>
</comment>